<dbReference type="PANTHER" id="PTHR42953:SF3">
    <property type="entry name" value="HIGH-AFFINITY ZINC UPTAKE SYSTEM PROTEIN ZNUA"/>
    <property type="match status" value="1"/>
</dbReference>
<dbReference type="InterPro" id="IPR006127">
    <property type="entry name" value="ZnuA-like"/>
</dbReference>
<feature type="signal peptide" evidence="7">
    <location>
        <begin position="1"/>
        <end position="19"/>
    </location>
</feature>
<evidence type="ECO:0000256" key="1">
    <source>
        <dbReference type="ARBA" id="ARBA00011028"/>
    </source>
</evidence>
<evidence type="ECO:0000256" key="6">
    <source>
        <dbReference type="SAM" id="MobiDB-lite"/>
    </source>
</evidence>
<dbReference type="Pfam" id="PF01297">
    <property type="entry name" value="ZnuA"/>
    <property type="match status" value="1"/>
</dbReference>
<gene>
    <name evidence="8" type="ORF">ROLI_017610</name>
</gene>
<organism evidence="8 9">
    <name type="scientific">Roseobacter fucihabitans</name>
    <dbReference type="NCBI Taxonomy" id="1537242"/>
    <lineage>
        <taxon>Bacteria</taxon>
        <taxon>Pseudomonadati</taxon>
        <taxon>Pseudomonadota</taxon>
        <taxon>Alphaproteobacteria</taxon>
        <taxon>Rhodobacterales</taxon>
        <taxon>Roseobacteraceae</taxon>
        <taxon>Roseobacter</taxon>
    </lineage>
</organism>
<comment type="similarity">
    <text evidence="1">Belongs to the bacterial solute-binding protein 9 family.</text>
</comment>
<dbReference type="RefSeq" id="WP_187428793.1">
    <property type="nucleotide sequence ID" value="NZ_CP143423.1"/>
</dbReference>
<keyword evidence="9" id="KW-1185">Reference proteome</keyword>
<evidence type="ECO:0000256" key="4">
    <source>
        <dbReference type="ARBA" id="ARBA00022729"/>
    </source>
</evidence>
<evidence type="ECO:0000313" key="9">
    <source>
        <dbReference type="Proteomes" id="UP001318682"/>
    </source>
</evidence>
<keyword evidence="5" id="KW-0406">Ion transport</keyword>
<reference evidence="8 9" key="1">
    <citation type="submission" date="2015-07" db="EMBL/GenBank/DDBJ databases">
        <authorList>
            <person name="Voget S."/>
            <person name="Dogs M."/>
            <person name="Brinkhoff T.H."/>
            <person name="Daniel R."/>
        </authorList>
    </citation>
    <scope>NUCLEOTIDE SEQUENCE [LARGE SCALE GENOMIC DNA]</scope>
    <source>
        <strain evidence="8 9">B14</strain>
    </source>
</reference>
<keyword evidence="5" id="KW-0862">Zinc</keyword>
<keyword evidence="5" id="KW-0864">Zinc transport</keyword>
<protein>
    <recommendedName>
        <fullName evidence="2">High-affinity zinc uptake system protein ZnuA</fullName>
    </recommendedName>
</protein>
<dbReference type="Proteomes" id="UP001318682">
    <property type="component" value="Chromosome"/>
</dbReference>
<proteinExistence type="inferred from homology"/>
<keyword evidence="4 7" id="KW-0732">Signal</keyword>
<name>A0ABZ2BRS1_9RHOB</name>
<dbReference type="PANTHER" id="PTHR42953">
    <property type="entry name" value="HIGH-AFFINITY ZINC UPTAKE SYSTEM PROTEIN ZNUA-RELATED"/>
    <property type="match status" value="1"/>
</dbReference>
<dbReference type="InterPro" id="IPR050492">
    <property type="entry name" value="Bact_metal-bind_prot9"/>
</dbReference>
<keyword evidence="3" id="KW-0813">Transport</keyword>
<dbReference type="Gene3D" id="3.40.50.1980">
    <property type="entry name" value="Nitrogenase molybdenum iron protein domain"/>
    <property type="match status" value="2"/>
</dbReference>
<evidence type="ECO:0000313" key="8">
    <source>
        <dbReference type="EMBL" id="WVX48680.1"/>
    </source>
</evidence>
<reference evidence="9" key="2">
    <citation type="submission" date="2024-01" db="EMBL/GenBank/DDBJ databases">
        <title>Roseobacter fucihabitans sp. nov., isolated from the brown alga Fucus spiralis.</title>
        <authorList>
            <person name="Hahnke S."/>
            <person name="Berger M."/>
            <person name="Schlingloff A."/>
            <person name="Athale I."/>
            <person name="Neumann-Schaal M."/>
            <person name="Adenaya A."/>
            <person name="Poehlein A."/>
            <person name="Daniel R."/>
            <person name="Pertersen J."/>
            <person name="Brinkhoff T."/>
        </authorList>
    </citation>
    <scope>NUCLEOTIDE SEQUENCE [LARGE SCALE GENOMIC DNA]</scope>
    <source>
        <strain evidence="9">B14</strain>
    </source>
</reference>
<sequence length="379" mass="40620">MRVFSLLLAATCLSGPVFAQTPRVASDIAPVHGLVSRVMAGVGVPDLILPPGASPHSYAMRPSEARALAQADMVVLVGPALTPWLSGSLEALAPDAVRLEWMQSATLLPFREGALFDGHDHAHGSEADGHEDHDAHDDHDAHEDEHHAADEHQTHDDHAAKHEDHDAHGHEDHATQGHEDHDAKDHAEHAPKGDDEHHAEDHAAQWDPHVWLDPANGSAFLMRIAQELGALDPKNAETYLSNARAGQAELAALTDRIASEMTAVQGRPFVVFHDAYHYFEARFDVEAVASINQADDSAASAGRLAEVRDAAQTANIACFFTEPQAPEGLVEAVAGREGARIGIIDPIGAEIALGADFYPALMTQIATSFSECLSEDAQK</sequence>
<evidence type="ECO:0000256" key="3">
    <source>
        <dbReference type="ARBA" id="ARBA00022448"/>
    </source>
</evidence>
<dbReference type="EMBL" id="CP143423">
    <property type="protein sequence ID" value="WVX48680.1"/>
    <property type="molecule type" value="Genomic_DNA"/>
</dbReference>
<evidence type="ECO:0000256" key="7">
    <source>
        <dbReference type="SAM" id="SignalP"/>
    </source>
</evidence>
<dbReference type="SUPFAM" id="SSF53807">
    <property type="entry name" value="Helical backbone' metal receptor"/>
    <property type="match status" value="1"/>
</dbReference>
<evidence type="ECO:0000256" key="5">
    <source>
        <dbReference type="ARBA" id="ARBA00022906"/>
    </source>
</evidence>
<feature type="chain" id="PRO_5045348925" description="High-affinity zinc uptake system protein ZnuA" evidence="7">
    <location>
        <begin position="20"/>
        <end position="379"/>
    </location>
</feature>
<accession>A0ABZ2BRS1</accession>
<feature type="region of interest" description="Disordered" evidence="6">
    <location>
        <begin position="118"/>
        <end position="202"/>
    </location>
</feature>
<evidence type="ECO:0000256" key="2">
    <source>
        <dbReference type="ARBA" id="ARBA00015915"/>
    </source>
</evidence>